<keyword evidence="1" id="KW-0472">Membrane</keyword>
<protein>
    <submittedName>
        <fullName evidence="2">Uncharacterized protein</fullName>
    </submittedName>
</protein>
<proteinExistence type="predicted"/>
<evidence type="ECO:0000313" key="3">
    <source>
        <dbReference type="Proteomes" id="UP000233256"/>
    </source>
</evidence>
<keyword evidence="1" id="KW-0812">Transmembrane</keyword>
<name>A0A2N1PLV6_9BACT</name>
<organism evidence="2 3">
    <name type="scientific">Candidatus Wallbacteria bacterium HGW-Wallbacteria-1</name>
    <dbReference type="NCBI Taxonomy" id="2013854"/>
    <lineage>
        <taxon>Bacteria</taxon>
        <taxon>Candidatus Walliibacteriota</taxon>
    </lineage>
</organism>
<dbReference type="EMBL" id="PGXC01000020">
    <property type="protein sequence ID" value="PKK89323.1"/>
    <property type="molecule type" value="Genomic_DNA"/>
</dbReference>
<feature type="transmembrane region" description="Helical" evidence="1">
    <location>
        <begin position="304"/>
        <end position="328"/>
    </location>
</feature>
<accession>A0A2N1PLV6</accession>
<reference evidence="2 3" key="1">
    <citation type="journal article" date="2017" name="ISME J.">
        <title>Potential for microbial H2 and metal transformations associated with novel bacteria and archaea in deep terrestrial subsurface sediments.</title>
        <authorList>
            <person name="Hernsdorf A.W."/>
            <person name="Amano Y."/>
            <person name="Miyakawa K."/>
            <person name="Ise K."/>
            <person name="Suzuki Y."/>
            <person name="Anantharaman K."/>
            <person name="Probst A."/>
            <person name="Burstein D."/>
            <person name="Thomas B.C."/>
            <person name="Banfield J.F."/>
        </authorList>
    </citation>
    <scope>NUCLEOTIDE SEQUENCE [LARGE SCALE GENOMIC DNA]</scope>
    <source>
        <strain evidence="2">HGW-Wallbacteria-1</strain>
    </source>
</reference>
<evidence type="ECO:0000313" key="2">
    <source>
        <dbReference type="EMBL" id="PKK89323.1"/>
    </source>
</evidence>
<keyword evidence="1" id="KW-1133">Transmembrane helix</keyword>
<comment type="caution">
    <text evidence="2">The sequence shown here is derived from an EMBL/GenBank/DDBJ whole genome shotgun (WGS) entry which is preliminary data.</text>
</comment>
<sequence>MKHEKTHGSKYHRKIFLLALLAAILVSLFQVFPRRDSYITTRHFLSSLNREKFSLEPRMISERRELSLQTLGSIAESEDVLRGINKLRQARNLFPMSRSRFMKKFIWTEIPASGVLRFQCLSGTTREGYDNLADWSETFAARVMEITSAPLTKALAELEAMIPEAVRNEEMVAMSLSDFAPSDSVPIATEAISKGTALVWTLREYEILGNGLGRTSGFSISPLVETISMSARQIRGELESLKVSWLRDSLKSRRLTAKWERAHETLQALKRKTAELKLEIGALPPPVTILDGPSVMLARSLHRIILNVLGTFLAVLILGFLTTGTGLCPLMISGQTLSDAAAAPAEPGKSSE</sequence>
<evidence type="ECO:0000256" key="1">
    <source>
        <dbReference type="SAM" id="Phobius"/>
    </source>
</evidence>
<dbReference type="AlphaFoldDB" id="A0A2N1PLV6"/>
<dbReference type="Proteomes" id="UP000233256">
    <property type="component" value="Unassembled WGS sequence"/>
</dbReference>
<gene>
    <name evidence="2" type="ORF">CVV64_14765</name>
</gene>